<evidence type="ECO:0000313" key="5">
    <source>
        <dbReference type="EMBL" id="CDN88911.1"/>
    </source>
</evidence>
<feature type="domain" description="FAD-binding" evidence="4">
    <location>
        <begin position="15"/>
        <end position="377"/>
    </location>
</feature>
<name>A0A1L1PWA4_HYDIT</name>
<dbReference type="GO" id="GO:0071949">
    <property type="term" value="F:FAD binding"/>
    <property type="evidence" value="ECO:0007669"/>
    <property type="project" value="InterPro"/>
</dbReference>
<dbReference type="GO" id="GO:0016709">
    <property type="term" value="F:oxidoreductase activity, acting on paired donors, with incorporation or reduction of molecular oxygen, NAD(P)H as one donor, and incorporation of one atom of oxygen"/>
    <property type="evidence" value="ECO:0007669"/>
    <property type="project" value="UniProtKB-ARBA"/>
</dbReference>
<dbReference type="AlphaFoldDB" id="A0A1L1PWA4"/>
<evidence type="ECO:0000259" key="4">
    <source>
        <dbReference type="Pfam" id="PF01494"/>
    </source>
</evidence>
<dbReference type="Proteomes" id="UP000028878">
    <property type="component" value="Unassembled WGS sequence"/>
</dbReference>
<dbReference type="NCBIfam" id="NF004780">
    <property type="entry name" value="PRK06126.1"/>
    <property type="match status" value="1"/>
</dbReference>
<dbReference type="SUPFAM" id="SSF51905">
    <property type="entry name" value="FAD/NAD(P)-binding domain"/>
    <property type="match status" value="1"/>
</dbReference>
<proteinExistence type="predicted"/>
<keyword evidence="3" id="KW-0274">FAD</keyword>
<dbReference type="PANTHER" id="PTHR43004:SF19">
    <property type="entry name" value="BINDING MONOOXYGENASE, PUTATIVE (JCVI)-RELATED"/>
    <property type="match status" value="1"/>
</dbReference>
<dbReference type="Gene3D" id="3.40.30.120">
    <property type="match status" value="1"/>
</dbReference>
<dbReference type="Gene3D" id="3.50.50.60">
    <property type="entry name" value="FAD/NAD(P)-binding domain"/>
    <property type="match status" value="1"/>
</dbReference>
<dbReference type="Pfam" id="PF21274">
    <property type="entry name" value="Rng_hyd_C"/>
    <property type="match status" value="1"/>
</dbReference>
<keyword evidence="6" id="KW-1185">Reference proteome</keyword>
<protein>
    <submittedName>
        <fullName evidence="5">FAD-binding monooxygenase protein</fullName>
    </submittedName>
</protein>
<reference evidence="6" key="1">
    <citation type="submission" date="2014-11" db="EMBL/GenBank/DDBJ databases">
        <title>Draft genome sequence of Hydrogenophaga intermedia S1.</title>
        <authorList>
            <person name="Gan H.M."/>
            <person name="Chew T.H."/>
            <person name="Stolz A."/>
        </authorList>
    </citation>
    <scope>NUCLEOTIDE SEQUENCE [LARGE SCALE GENOMIC DNA]</scope>
    <source>
        <strain evidence="6">S1</strain>
    </source>
</reference>
<evidence type="ECO:0000256" key="3">
    <source>
        <dbReference type="ARBA" id="ARBA00022827"/>
    </source>
</evidence>
<sequence length="573" mass="62217">MNPSSPMPEPIDISTDVLIVGAGPVGLTLAMDLAGRGVRVTIAELRAYKEPPSVKCNHVASRTMERFRQLGVADKLRQAGLPDTHPNDVVFRTAMTGIELTRIPIPNRLERFTDNGGPDTWWPTAEPPHRINQIYLEPILLEHAASLPNVTLLNRTRVDGFEQDEDGVMATLTGLDDGTTRTVRARFLVGCDGGASGVRKAIGAQFEGTAVIQRVQSTYIRAKDLLSRLPGKPAWCYYSVNPRRCGTAFAIDGHETWLVHNHLNPHETEFDSVDRDQSIRHILGVGDDFEYEVISKEDWVGRRLVANRFRDRRVFIAGDAAHLWVPYAGYGMNAGIADALNLSWLLAAQVQGWADAAMLDAYEAERQPITEQVSRFAMDHAQKMIKARSAVPANIEAPDANGEAARALIGDEAYQLNVQQFCCAGLNYGYYYTGSPIIAADGEQPPAYTMGGFTPSTVPGCRAPHFWLADGRSLYDAFGAGYTLLVTQAGANAQALVDAAAAAGVPLRVLDISGEPQRPSEYRHALLMCRPDQHVVWRGETVPADSRALVALLRGAGRTTGASPATAPASALA</sequence>
<dbReference type="PRINTS" id="PR00420">
    <property type="entry name" value="RNGMNOXGNASE"/>
</dbReference>
<dbReference type="InterPro" id="IPR050641">
    <property type="entry name" value="RIFMO-like"/>
</dbReference>
<dbReference type="InterPro" id="IPR002938">
    <property type="entry name" value="FAD-bd"/>
</dbReference>
<comment type="cofactor">
    <cofactor evidence="1">
        <name>FAD</name>
        <dbReference type="ChEBI" id="CHEBI:57692"/>
    </cofactor>
</comment>
<gene>
    <name evidence="5" type="ORF">BN948_03348</name>
</gene>
<evidence type="ECO:0000256" key="2">
    <source>
        <dbReference type="ARBA" id="ARBA00022630"/>
    </source>
</evidence>
<keyword evidence="5" id="KW-0503">Monooxygenase</keyword>
<dbReference type="InterPro" id="IPR036188">
    <property type="entry name" value="FAD/NAD-bd_sf"/>
</dbReference>
<dbReference type="PANTHER" id="PTHR43004">
    <property type="entry name" value="TRK SYSTEM POTASSIUM UPTAKE PROTEIN"/>
    <property type="match status" value="1"/>
</dbReference>
<keyword evidence="2" id="KW-0285">Flavoprotein</keyword>
<keyword evidence="5" id="KW-0560">Oxidoreductase</keyword>
<evidence type="ECO:0000313" key="6">
    <source>
        <dbReference type="Proteomes" id="UP000028878"/>
    </source>
</evidence>
<dbReference type="Pfam" id="PF01494">
    <property type="entry name" value="FAD_binding_3"/>
    <property type="match status" value="1"/>
</dbReference>
<dbReference type="EMBL" id="CCAE010000031">
    <property type="protein sequence ID" value="CDN88911.1"/>
    <property type="molecule type" value="Genomic_DNA"/>
</dbReference>
<evidence type="ECO:0000256" key="1">
    <source>
        <dbReference type="ARBA" id="ARBA00001974"/>
    </source>
</evidence>
<organism evidence="5 6">
    <name type="scientific">Hydrogenophaga intermedia</name>
    <dbReference type="NCBI Taxonomy" id="65786"/>
    <lineage>
        <taxon>Bacteria</taxon>
        <taxon>Pseudomonadati</taxon>
        <taxon>Pseudomonadota</taxon>
        <taxon>Betaproteobacteria</taxon>
        <taxon>Burkholderiales</taxon>
        <taxon>Comamonadaceae</taxon>
        <taxon>Hydrogenophaga</taxon>
    </lineage>
</organism>
<accession>A0A1L1PWA4</accession>
<dbReference type="Gene3D" id="3.30.9.10">
    <property type="entry name" value="D-Amino Acid Oxidase, subunit A, domain 2"/>
    <property type="match status" value="1"/>
</dbReference>